<evidence type="ECO:0000313" key="4">
    <source>
        <dbReference type="EMBL" id="QNS03830.1"/>
    </source>
</evidence>
<dbReference type="AlphaFoldDB" id="A0A7H1B525"/>
<feature type="domain" description="DUF4190" evidence="3">
    <location>
        <begin position="121"/>
        <end position="186"/>
    </location>
</feature>
<name>A0A7H1B525_9ACTN</name>
<keyword evidence="5" id="KW-1185">Reference proteome</keyword>
<evidence type="ECO:0000256" key="2">
    <source>
        <dbReference type="SAM" id="Phobius"/>
    </source>
</evidence>
<organism evidence="4 5">
    <name type="scientific">Streptomyces xanthii</name>
    <dbReference type="NCBI Taxonomy" id="2768069"/>
    <lineage>
        <taxon>Bacteria</taxon>
        <taxon>Bacillati</taxon>
        <taxon>Actinomycetota</taxon>
        <taxon>Actinomycetes</taxon>
        <taxon>Kitasatosporales</taxon>
        <taxon>Streptomycetaceae</taxon>
        <taxon>Streptomyces</taxon>
    </lineage>
</organism>
<feature type="compositionally biased region" description="Low complexity" evidence="1">
    <location>
        <begin position="85"/>
        <end position="101"/>
    </location>
</feature>
<dbReference type="RefSeq" id="WP_188336581.1">
    <property type="nucleotide sequence ID" value="NZ_CP061281.1"/>
</dbReference>
<keyword evidence="2" id="KW-0472">Membrane</keyword>
<feature type="transmembrane region" description="Helical" evidence="2">
    <location>
        <begin position="126"/>
        <end position="152"/>
    </location>
</feature>
<evidence type="ECO:0000259" key="3">
    <source>
        <dbReference type="Pfam" id="PF13828"/>
    </source>
</evidence>
<dbReference type="InterPro" id="IPR025241">
    <property type="entry name" value="DUF4190"/>
</dbReference>
<dbReference type="Pfam" id="PF13828">
    <property type="entry name" value="DUF4190"/>
    <property type="match status" value="1"/>
</dbReference>
<feature type="transmembrane region" description="Helical" evidence="2">
    <location>
        <begin position="172"/>
        <end position="195"/>
    </location>
</feature>
<keyword evidence="2" id="KW-1133">Transmembrane helix</keyword>
<dbReference type="Proteomes" id="UP000516428">
    <property type="component" value="Chromosome"/>
</dbReference>
<evidence type="ECO:0000313" key="5">
    <source>
        <dbReference type="Proteomes" id="UP000516428"/>
    </source>
</evidence>
<keyword evidence="2" id="KW-0812">Transmembrane</keyword>
<reference evidence="4 5" key="1">
    <citation type="submission" date="2020-09" db="EMBL/GenBank/DDBJ databases">
        <title>A novel species.</title>
        <authorList>
            <person name="Gao J."/>
        </authorList>
    </citation>
    <scope>NUCLEOTIDE SEQUENCE [LARGE SCALE GENOMIC DNA]</scope>
    <source>
        <strain evidence="4 5">CRXT-Y-14</strain>
    </source>
</reference>
<dbReference type="EMBL" id="CP061281">
    <property type="protein sequence ID" value="QNS03830.1"/>
    <property type="molecule type" value="Genomic_DNA"/>
</dbReference>
<proteinExistence type="predicted"/>
<feature type="region of interest" description="Disordered" evidence="1">
    <location>
        <begin position="1"/>
        <end position="101"/>
    </location>
</feature>
<accession>A0A7H1B525</accession>
<dbReference type="KEGG" id="sxn:IAG42_09430"/>
<feature type="compositionally biased region" description="Pro residues" evidence="1">
    <location>
        <begin position="50"/>
        <end position="69"/>
    </location>
</feature>
<sequence length="199" mass="19749">MAGGTTPQGSDPWAKPQDAVPAPAPQSPAGGRGIHDSQTVTAMPAASGTPHPPSPQAPSPYATPAPQHPQYPQQGAVPPPPVSPAGPGLPSAAYGHPAAPAPQQAPYGWAGGMPVQPSNGLGVTSMVTGIVSAVLCLFWPVSIITGILGVVFGFIGRSKARRGEATNGGQALAGIICGAFGLLMGVGVITLLVILDQTH</sequence>
<protein>
    <submittedName>
        <fullName evidence="4">DUF4190 domain-containing protein</fullName>
    </submittedName>
</protein>
<evidence type="ECO:0000256" key="1">
    <source>
        <dbReference type="SAM" id="MobiDB-lite"/>
    </source>
</evidence>
<gene>
    <name evidence="4" type="ORF">IAG42_09430</name>
</gene>